<dbReference type="AlphaFoldDB" id="A0A5S5AIA6"/>
<dbReference type="GO" id="GO:0003723">
    <property type="term" value="F:RNA binding"/>
    <property type="evidence" value="ECO:0007669"/>
    <property type="project" value="InterPro"/>
</dbReference>
<dbReference type="GO" id="GO:0031119">
    <property type="term" value="P:tRNA pseudouridine synthesis"/>
    <property type="evidence" value="ECO:0007669"/>
    <property type="project" value="UniProtKB-UniRule"/>
</dbReference>
<dbReference type="PANTHER" id="PTHR11142:SF0">
    <property type="entry name" value="TRNA PSEUDOURIDINE SYNTHASE-LIKE 1"/>
    <property type="match status" value="1"/>
</dbReference>
<dbReference type="Proteomes" id="UP000322294">
    <property type="component" value="Unassembled WGS sequence"/>
</dbReference>
<evidence type="ECO:0000256" key="7">
    <source>
        <dbReference type="RuleBase" id="RU003792"/>
    </source>
</evidence>
<dbReference type="HAMAP" id="MF_00171">
    <property type="entry name" value="TruA"/>
    <property type="match status" value="1"/>
</dbReference>
<comment type="function">
    <text evidence="4">Formation of pseudouridine at positions 38, 39 and 40 in the anticodon stem and loop of transfer RNAs.</text>
</comment>
<dbReference type="GO" id="GO:0160147">
    <property type="term" value="F:tRNA pseudouridine(38-40) synthase activity"/>
    <property type="evidence" value="ECO:0007669"/>
    <property type="project" value="UniProtKB-EC"/>
</dbReference>
<dbReference type="SUPFAM" id="SSF55120">
    <property type="entry name" value="Pseudouridine synthase"/>
    <property type="match status" value="1"/>
</dbReference>
<dbReference type="Gene3D" id="3.30.70.580">
    <property type="entry name" value="Pseudouridine synthase I, catalytic domain, N-terminal subdomain"/>
    <property type="match status" value="1"/>
</dbReference>
<proteinExistence type="inferred from homology"/>
<dbReference type="RefSeq" id="WP_148867759.1">
    <property type="nucleotide sequence ID" value="NZ_VNHO01000027.1"/>
</dbReference>
<evidence type="ECO:0000256" key="6">
    <source>
        <dbReference type="PIRSR" id="PIRSR001430-2"/>
    </source>
</evidence>
<evidence type="ECO:0000313" key="10">
    <source>
        <dbReference type="Proteomes" id="UP000322294"/>
    </source>
</evidence>
<dbReference type="NCBIfam" id="TIGR00071">
    <property type="entry name" value="hisT_truA"/>
    <property type="match status" value="1"/>
</dbReference>
<sequence length="243" mass="27193">MNVKILLEYDGTNYHGWQKQNNALTVQEVLEKAVYVLTGERVSIIGAGRTDAGVHARGQVANFRTNTRIPVERLPYALNSKLPEDITVKGAKAVPDDFHARYSARAKVYTYSIYNAPFPSPLLRRYSYFFPLPLDVEAMRRAGKAFMGVHDFAAFRASRSTVKSSVRNITRLDVKKCGDLITIEVEADGFLYNMVRIIAGTLLEVGTGKRDPEEIPSIIESRDRERAGVTLPAHGLCLEKVIY</sequence>
<evidence type="ECO:0000259" key="8">
    <source>
        <dbReference type="Pfam" id="PF01416"/>
    </source>
</evidence>
<keyword evidence="2 4" id="KW-0819">tRNA processing</keyword>
<dbReference type="InterPro" id="IPR020103">
    <property type="entry name" value="PsdUridine_synth_cat_dom_sf"/>
</dbReference>
<dbReference type="EMBL" id="VNHO01000027">
    <property type="protein sequence ID" value="TYP50339.1"/>
    <property type="molecule type" value="Genomic_DNA"/>
</dbReference>
<dbReference type="InterPro" id="IPR020095">
    <property type="entry name" value="PsdUridine_synth_TruA_C"/>
</dbReference>
<feature type="active site" description="Nucleophile" evidence="4 5">
    <location>
        <position position="51"/>
    </location>
</feature>
<organism evidence="9 10">
    <name type="scientific">Thermosediminibacter litoriperuensis</name>
    <dbReference type="NCBI Taxonomy" id="291989"/>
    <lineage>
        <taxon>Bacteria</taxon>
        <taxon>Bacillati</taxon>
        <taxon>Bacillota</taxon>
        <taxon>Clostridia</taxon>
        <taxon>Thermosediminibacterales</taxon>
        <taxon>Thermosediminibacteraceae</taxon>
        <taxon>Thermosediminibacter</taxon>
    </lineage>
</organism>
<feature type="domain" description="Pseudouridine synthase I TruA alpha/beta" evidence="8">
    <location>
        <begin position="8"/>
        <end position="103"/>
    </location>
</feature>
<dbReference type="CDD" id="cd02570">
    <property type="entry name" value="PseudoU_synth_EcTruA"/>
    <property type="match status" value="1"/>
</dbReference>
<dbReference type="InterPro" id="IPR020094">
    <property type="entry name" value="TruA/RsuA/RluB/E/F_N"/>
</dbReference>
<protein>
    <recommendedName>
        <fullName evidence="4">tRNA pseudouridine synthase A</fullName>
        <ecNumber evidence="4">5.4.99.12</ecNumber>
    </recommendedName>
    <alternativeName>
        <fullName evidence="4">tRNA pseudouridine(38-40) synthase</fullName>
    </alternativeName>
    <alternativeName>
        <fullName evidence="4">tRNA pseudouridylate synthase I</fullName>
    </alternativeName>
    <alternativeName>
        <fullName evidence="4">tRNA-uridine isomerase I</fullName>
    </alternativeName>
</protein>
<comment type="similarity">
    <text evidence="1 4 7">Belongs to the tRNA pseudouridine synthase TruA family.</text>
</comment>
<evidence type="ECO:0000256" key="1">
    <source>
        <dbReference type="ARBA" id="ARBA00009375"/>
    </source>
</evidence>
<gene>
    <name evidence="4" type="primary">truA</name>
    <name evidence="9" type="ORF">LZ11_02068</name>
</gene>
<accession>A0A5S5AIA6</accession>
<keyword evidence="10" id="KW-1185">Reference proteome</keyword>
<dbReference type="InterPro" id="IPR001406">
    <property type="entry name" value="PsdUridine_synth_TruA"/>
</dbReference>
<feature type="domain" description="Pseudouridine synthase I TruA alpha/beta" evidence="8">
    <location>
        <begin position="144"/>
        <end position="243"/>
    </location>
</feature>
<dbReference type="PANTHER" id="PTHR11142">
    <property type="entry name" value="PSEUDOURIDYLATE SYNTHASE"/>
    <property type="match status" value="1"/>
</dbReference>
<dbReference type="PIRSF" id="PIRSF001430">
    <property type="entry name" value="tRNA_psdUrid_synth"/>
    <property type="match status" value="1"/>
</dbReference>
<evidence type="ECO:0000313" key="9">
    <source>
        <dbReference type="EMBL" id="TYP50339.1"/>
    </source>
</evidence>
<evidence type="ECO:0000256" key="5">
    <source>
        <dbReference type="PIRSR" id="PIRSR001430-1"/>
    </source>
</evidence>
<evidence type="ECO:0000256" key="4">
    <source>
        <dbReference type="HAMAP-Rule" id="MF_00171"/>
    </source>
</evidence>
<comment type="subunit">
    <text evidence="4">Homodimer.</text>
</comment>
<feature type="binding site" evidence="4 6">
    <location>
        <position position="109"/>
    </location>
    <ligand>
        <name>substrate</name>
    </ligand>
</feature>
<dbReference type="InterPro" id="IPR020097">
    <property type="entry name" value="PsdUridine_synth_TruA_a/b_dom"/>
</dbReference>
<evidence type="ECO:0000256" key="2">
    <source>
        <dbReference type="ARBA" id="ARBA00022694"/>
    </source>
</evidence>
<evidence type="ECO:0000256" key="3">
    <source>
        <dbReference type="ARBA" id="ARBA00023235"/>
    </source>
</evidence>
<comment type="caution">
    <text evidence="4">Lacks conserved residue(s) required for the propagation of feature annotation.</text>
</comment>
<comment type="catalytic activity">
    <reaction evidence="4 7">
        <text>uridine(38/39/40) in tRNA = pseudouridine(38/39/40) in tRNA</text>
        <dbReference type="Rhea" id="RHEA:22376"/>
        <dbReference type="Rhea" id="RHEA-COMP:10085"/>
        <dbReference type="Rhea" id="RHEA-COMP:10087"/>
        <dbReference type="ChEBI" id="CHEBI:65314"/>
        <dbReference type="ChEBI" id="CHEBI:65315"/>
        <dbReference type="EC" id="5.4.99.12"/>
    </reaction>
</comment>
<name>A0A5S5AIA6_9FIRM</name>
<comment type="caution">
    <text evidence="9">The sequence shown here is derived from an EMBL/GenBank/DDBJ whole genome shotgun (WGS) entry which is preliminary data.</text>
</comment>
<dbReference type="Pfam" id="PF01416">
    <property type="entry name" value="PseudoU_synth_1"/>
    <property type="match status" value="2"/>
</dbReference>
<dbReference type="EC" id="5.4.99.12" evidence="4"/>
<dbReference type="Gene3D" id="3.30.70.660">
    <property type="entry name" value="Pseudouridine synthase I, catalytic domain, C-terminal subdomain"/>
    <property type="match status" value="1"/>
</dbReference>
<dbReference type="OrthoDB" id="9811823at2"/>
<reference evidence="9 10" key="1">
    <citation type="submission" date="2019-07" db="EMBL/GenBank/DDBJ databases">
        <title>Genomic Encyclopedia of Type Strains, Phase I: the one thousand microbial genomes (KMG-I) project.</title>
        <authorList>
            <person name="Kyrpides N."/>
        </authorList>
    </citation>
    <scope>NUCLEOTIDE SEQUENCE [LARGE SCALE GENOMIC DNA]</scope>
    <source>
        <strain evidence="9 10">DSM 16647</strain>
    </source>
</reference>
<keyword evidence="3 4" id="KW-0413">Isomerase</keyword>
<dbReference type="FunFam" id="3.30.70.580:FF:000001">
    <property type="entry name" value="tRNA pseudouridine synthase A"/>
    <property type="match status" value="1"/>
</dbReference>